<evidence type="ECO:0000256" key="3">
    <source>
        <dbReference type="ARBA" id="ARBA00022801"/>
    </source>
</evidence>
<dbReference type="PROSITE" id="PS00135">
    <property type="entry name" value="TRYPSIN_SER"/>
    <property type="match status" value="1"/>
</dbReference>
<evidence type="ECO:0000256" key="7">
    <source>
        <dbReference type="ARBA" id="ARBA00024195"/>
    </source>
</evidence>
<dbReference type="GO" id="GO:0004252">
    <property type="term" value="F:serine-type endopeptidase activity"/>
    <property type="evidence" value="ECO:0007669"/>
    <property type="project" value="UniProtKB-UniRule"/>
</dbReference>
<dbReference type="EMBL" id="GEZM01081961">
    <property type="protein sequence ID" value="JAV61465.1"/>
    <property type="molecule type" value="Transcribed_RNA"/>
</dbReference>
<dbReference type="Gene3D" id="3.30.1640.30">
    <property type="match status" value="1"/>
</dbReference>
<dbReference type="InterPro" id="IPR001314">
    <property type="entry name" value="Peptidase_S1A"/>
</dbReference>
<dbReference type="PRINTS" id="PR00722">
    <property type="entry name" value="CHYMOTRYPSIN"/>
</dbReference>
<evidence type="ECO:0000256" key="2">
    <source>
        <dbReference type="ARBA" id="ARBA00022729"/>
    </source>
</evidence>
<dbReference type="GO" id="GO:0006508">
    <property type="term" value="P:proteolysis"/>
    <property type="evidence" value="ECO:0007669"/>
    <property type="project" value="UniProtKB-KW"/>
</dbReference>
<keyword evidence="1 8" id="KW-0645">Protease</keyword>
<feature type="domain" description="Peptidase S1" evidence="11">
    <location>
        <begin position="116"/>
        <end position="375"/>
    </location>
</feature>
<comment type="subcellular location">
    <subcellularLocation>
        <location evidence="9">Secreted</location>
    </subcellularLocation>
</comment>
<dbReference type="PROSITE" id="PS50240">
    <property type="entry name" value="TRYPSIN_DOM"/>
    <property type="match status" value="1"/>
</dbReference>
<keyword evidence="3 8" id="KW-0378">Hydrolase</keyword>
<keyword evidence="4 8" id="KW-0720">Serine protease</keyword>
<dbReference type="FunFam" id="2.40.10.10:FF:000028">
    <property type="entry name" value="Serine protease easter"/>
    <property type="match status" value="1"/>
</dbReference>
<dbReference type="InterPro" id="IPR051487">
    <property type="entry name" value="Ser/Thr_Proteases_Immune/Dev"/>
</dbReference>
<dbReference type="CDD" id="cd00190">
    <property type="entry name" value="Tryp_SPc"/>
    <property type="match status" value="1"/>
</dbReference>
<keyword evidence="6" id="KW-0325">Glycoprotein</keyword>
<organism evidence="13">
    <name type="scientific">Photinus pyralis</name>
    <name type="common">Common eastern firefly</name>
    <name type="synonym">Lampyris pyralis</name>
    <dbReference type="NCBI Taxonomy" id="7054"/>
    <lineage>
        <taxon>Eukaryota</taxon>
        <taxon>Metazoa</taxon>
        <taxon>Ecdysozoa</taxon>
        <taxon>Arthropoda</taxon>
        <taxon>Hexapoda</taxon>
        <taxon>Insecta</taxon>
        <taxon>Pterygota</taxon>
        <taxon>Neoptera</taxon>
        <taxon>Endopterygota</taxon>
        <taxon>Coleoptera</taxon>
        <taxon>Polyphaga</taxon>
        <taxon>Elateriformia</taxon>
        <taxon>Elateroidea</taxon>
        <taxon>Lampyridae</taxon>
        <taxon>Lampyrinae</taxon>
        <taxon>Photinus</taxon>
    </lineage>
</organism>
<feature type="domain" description="Clip" evidence="12">
    <location>
        <begin position="23"/>
        <end position="73"/>
    </location>
</feature>
<evidence type="ECO:0000313" key="15">
    <source>
        <dbReference type="Proteomes" id="UP000327044"/>
    </source>
</evidence>
<evidence type="ECO:0000259" key="11">
    <source>
        <dbReference type="PROSITE" id="PS50240"/>
    </source>
</evidence>
<dbReference type="SMART" id="SM00020">
    <property type="entry name" value="Tryp_SPc"/>
    <property type="match status" value="1"/>
</dbReference>
<dbReference type="Pfam" id="PF12032">
    <property type="entry name" value="CLIP"/>
    <property type="match status" value="1"/>
</dbReference>
<dbReference type="FunCoup" id="A0A1Y1KP79">
    <property type="interactions" value="47"/>
</dbReference>
<dbReference type="InterPro" id="IPR018114">
    <property type="entry name" value="TRYPSIN_HIS"/>
</dbReference>
<dbReference type="Pfam" id="PF00089">
    <property type="entry name" value="Trypsin"/>
    <property type="match status" value="1"/>
</dbReference>
<dbReference type="SMART" id="SM00680">
    <property type="entry name" value="CLIP"/>
    <property type="match status" value="1"/>
</dbReference>
<protein>
    <recommendedName>
        <fullName evidence="9">CLIP domain-containing serine protease</fullName>
        <ecNumber evidence="8">3.4.21.-</ecNumber>
    </recommendedName>
</protein>
<sequence>MLNSFSVPVAVFLCLFFNAYGQRCTTPNDEVAQCISIYDCGVLYNSITSKDPSVIRFLRQSQCDYQQVPYVCCGTSATYRNPSRRPTDRPPASTGGRPASLLPNRATCGFQEGAKVLGGVQTTHSEFPWMALMEYRKNVGGGRTFSCGGALISNRYVLTAAHCVTGKIREQVGPLISVRLGEWNTETSQDCVTVEGFELCNDEPLNVAVESVVAHNDYDDSSINRYHDIALVRLARNVQFTDFIQPICLPTSSERASIGNQLWVSGWGRTEYANSSPVKLKVRLPIVSNSQCANTFRRAGVQLSNTQLCAGGERNKDSCNGDSGGPLMQVMNRDSNPQWYIEGIVSFGTRCGTENWPGIYTRVVDYLGWISNNMSP</sequence>
<keyword evidence="9" id="KW-0964">Secreted</keyword>
<dbReference type="Gene3D" id="2.40.10.10">
    <property type="entry name" value="Trypsin-like serine proteases"/>
    <property type="match status" value="2"/>
</dbReference>
<name>A0A1Y1KP79_PHOPY</name>
<dbReference type="InParanoid" id="A0A1Y1KP79"/>
<dbReference type="PROSITE" id="PS51888">
    <property type="entry name" value="CLIP"/>
    <property type="match status" value="1"/>
</dbReference>
<dbReference type="InterPro" id="IPR043504">
    <property type="entry name" value="Peptidase_S1_PA_chymotrypsin"/>
</dbReference>
<evidence type="ECO:0000256" key="8">
    <source>
        <dbReference type="RuleBase" id="RU363034"/>
    </source>
</evidence>
<evidence type="ECO:0000256" key="5">
    <source>
        <dbReference type="ARBA" id="ARBA00023157"/>
    </source>
</evidence>
<dbReference type="AlphaFoldDB" id="A0A1Y1KP79"/>
<dbReference type="InterPro" id="IPR001254">
    <property type="entry name" value="Trypsin_dom"/>
</dbReference>
<dbReference type="SUPFAM" id="SSF50494">
    <property type="entry name" value="Trypsin-like serine proteases"/>
    <property type="match status" value="1"/>
</dbReference>
<keyword evidence="2 9" id="KW-0732">Signal</keyword>
<keyword evidence="15" id="KW-1185">Reference proteome</keyword>
<evidence type="ECO:0000313" key="13">
    <source>
        <dbReference type="EMBL" id="JAV61465.1"/>
    </source>
</evidence>
<accession>A0A1Y1KP79</accession>
<keyword evidence="5" id="KW-1015">Disulfide bond</keyword>
<evidence type="ECO:0000256" key="10">
    <source>
        <dbReference type="SAM" id="MobiDB-lite"/>
    </source>
</evidence>
<dbReference type="InterPro" id="IPR022700">
    <property type="entry name" value="CLIP"/>
</dbReference>
<dbReference type="FunFam" id="2.40.10.10:FF:000084">
    <property type="entry name" value="Serine protease easter"/>
    <property type="match status" value="1"/>
</dbReference>
<evidence type="ECO:0000259" key="12">
    <source>
        <dbReference type="PROSITE" id="PS51888"/>
    </source>
</evidence>
<evidence type="ECO:0000313" key="14">
    <source>
        <dbReference type="EMBL" id="KAB0802296.1"/>
    </source>
</evidence>
<dbReference type="OrthoDB" id="8114044at2759"/>
<evidence type="ECO:0000256" key="9">
    <source>
        <dbReference type="RuleBase" id="RU366078"/>
    </source>
</evidence>
<reference evidence="13" key="1">
    <citation type="journal article" date="2016" name="Sci. Rep.">
        <title>Molecular characterization of firefly nuptial gifts: a multi-omics approach sheds light on postcopulatory sexual selection.</title>
        <authorList>
            <person name="Al-Wathiqui N."/>
            <person name="Fallon T.R."/>
            <person name="South A."/>
            <person name="Weng J.K."/>
            <person name="Lewis S.M."/>
        </authorList>
    </citation>
    <scope>NUCLEOTIDE SEQUENCE</scope>
</reference>
<feature type="signal peptide" evidence="9">
    <location>
        <begin position="1"/>
        <end position="21"/>
    </location>
</feature>
<dbReference type="EMBL" id="VVIM01000002">
    <property type="protein sequence ID" value="KAB0802296.1"/>
    <property type="molecule type" value="Genomic_DNA"/>
</dbReference>
<comment type="similarity">
    <text evidence="7 9">Belongs to the peptidase S1 family. CLIP subfamily.</text>
</comment>
<evidence type="ECO:0000256" key="6">
    <source>
        <dbReference type="ARBA" id="ARBA00023180"/>
    </source>
</evidence>
<dbReference type="InterPro" id="IPR033116">
    <property type="entry name" value="TRYPSIN_SER"/>
</dbReference>
<evidence type="ECO:0000256" key="1">
    <source>
        <dbReference type="ARBA" id="ARBA00022670"/>
    </source>
</evidence>
<proteinExistence type="inferred from homology"/>
<gene>
    <name evidence="14" type="ORF">PPYR_04482</name>
</gene>
<comment type="domain">
    <text evidence="9">The clip domain consists of 35-55 residues which are 'knitted' together usually by 3 conserved disulfide bonds forming a clip-like compact structure.</text>
</comment>
<dbReference type="GO" id="GO:0005576">
    <property type="term" value="C:extracellular region"/>
    <property type="evidence" value="ECO:0007669"/>
    <property type="project" value="UniProtKB-SubCell"/>
</dbReference>
<feature type="region of interest" description="Disordered" evidence="10">
    <location>
        <begin position="81"/>
        <end position="100"/>
    </location>
</feature>
<feature type="chain" id="PRO_5033828459" description="CLIP domain-containing serine protease" evidence="9">
    <location>
        <begin position="22"/>
        <end position="376"/>
    </location>
</feature>
<dbReference type="PANTHER" id="PTHR24256">
    <property type="entry name" value="TRYPTASE-RELATED"/>
    <property type="match status" value="1"/>
</dbReference>
<dbReference type="PROSITE" id="PS00134">
    <property type="entry name" value="TRYPSIN_HIS"/>
    <property type="match status" value="1"/>
</dbReference>
<dbReference type="Proteomes" id="UP000327044">
    <property type="component" value="Unassembled WGS sequence"/>
</dbReference>
<reference evidence="14" key="3">
    <citation type="submission" date="2019-08" db="EMBL/GenBank/DDBJ databases">
        <authorList>
            <consortium name="Photinus pyralis genome working group"/>
            <person name="Fallon T.R."/>
            <person name="Sander Lower S.E."/>
            <person name="Weng J.-K."/>
        </authorList>
    </citation>
    <scope>NUCLEOTIDE SEQUENCE</scope>
    <source>
        <strain evidence="14">1611_PpyrPB1</strain>
        <tissue evidence="14">Whole body</tissue>
    </source>
</reference>
<reference evidence="14 15" key="2">
    <citation type="journal article" date="2018" name="Elife">
        <title>Firefly genomes illuminate parallel origins of bioluminescence in beetles.</title>
        <authorList>
            <person name="Fallon T.R."/>
            <person name="Lower S.E."/>
            <person name="Chang C.H."/>
            <person name="Bessho-Uehara M."/>
            <person name="Martin G.J."/>
            <person name="Bewick A.J."/>
            <person name="Behringer M."/>
            <person name="Debat H.J."/>
            <person name="Wong I."/>
            <person name="Day J.C."/>
            <person name="Suvorov A."/>
            <person name="Silva C.J."/>
            <person name="Stanger-Hall K.F."/>
            <person name="Hall D.W."/>
            <person name="Schmitz R.J."/>
            <person name="Nelson D.R."/>
            <person name="Lewis S.M."/>
            <person name="Shigenobu S."/>
            <person name="Bybee S.M."/>
            <person name="Larracuente A.M."/>
            <person name="Oba Y."/>
            <person name="Weng J.K."/>
        </authorList>
    </citation>
    <scope>NUCLEOTIDE SEQUENCE [LARGE SCALE GENOMIC DNA]</scope>
    <source>
        <strain evidence="14">1611_PpyrPB1</strain>
        <tissue evidence="14">Whole body</tissue>
    </source>
</reference>
<evidence type="ECO:0000256" key="4">
    <source>
        <dbReference type="ARBA" id="ARBA00022825"/>
    </source>
</evidence>
<dbReference type="InterPro" id="IPR009003">
    <property type="entry name" value="Peptidase_S1_PA"/>
</dbReference>
<dbReference type="EC" id="3.4.21.-" evidence="8"/>
<dbReference type="InterPro" id="IPR038565">
    <property type="entry name" value="CLIP_sf"/>
</dbReference>